<evidence type="ECO:0000256" key="1">
    <source>
        <dbReference type="SAM" id="SignalP"/>
    </source>
</evidence>
<dbReference type="EMBL" id="PECM01000008">
    <property type="protein sequence ID" value="TEA05762.1"/>
    <property type="molecule type" value="Genomic_DNA"/>
</dbReference>
<dbReference type="RefSeq" id="WP_414811724.1">
    <property type="nucleotide sequence ID" value="NZ_PECK01000003.1"/>
</dbReference>
<evidence type="ECO:0000313" key="2">
    <source>
        <dbReference type="EMBL" id="TDZ96667.1"/>
    </source>
</evidence>
<evidence type="ECO:0008006" key="6">
    <source>
        <dbReference type="Google" id="ProtNLM"/>
    </source>
</evidence>
<feature type="chain" id="PRO_5020924761" description="Secreted protein" evidence="1">
    <location>
        <begin position="30"/>
        <end position="230"/>
    </location>
</feature>
<evidence type="ECO:0000313" key="4">
    <source>
        <dbReference type="Proteomes" id="UP000294844"/>
    </source>
</evidence>
<dbReference type="Proteomes" id="UP000295685">
    <property type="component" value="Unassembled WGS sequence"/>
</dbReference>
<protein>
    <recommendedName>
        <fullName evidence="6">Secreted protein</fullName>
    </recommendedName>
</protein>
<gene>
    <name evidence="3" type="ORF">CCUG60883_03068</name>
    <name evidence="2" type="ORF">CCUG60885_02811</name>
</gene>
<name>A0A4R8SI96_9MYCO</name>
<proteinExistence type="predicted"/>
<dbReference type="EMBL" id="PECK01000003">
    <property type="protein sequence ID" value="TDZ96667.1"/>
    <property type="molecule type" value="Genomic_DNA"/>
</dbReference>
<reference evidence="4 5" key="1">
    <citation type="journal article" date="2019" name="Sci. Rep.">
        <title>Extended insight into the Mycobacterium chelonae-abscessus complex through whole genome sequencing of Mycobacterium salmoniphilum outbreak and Mycobacterium salmoniphilum-like strains.</title>
        <authorList>
            <person name="Behra P.R.K."/>
            <person name="Das S."/>
            <person name="Pettersson B.M.F."/>
            <person name="Shirreff L."/>
            <person name="DuCote T."/>
            <person name="Jacobsson K.G."/>
            <person name="Ennis D.G."/>
            <person name="Kirsebom L.A."/>
        </authorList>
    </citation>
    <scope>NUCLEOTIDE SEQUENCE [LARGE SCALE GENOMIC DNA]</scope>
    <source>
        <strain evidence="3 4">CCUG 60883</strain>
        <strain evidence="2 5">CCUG 60885</strain>
    </source>
</reference>
<comment type="caution">
    <text evidence="2">The sequence shown here is derived from an EMBL/GenBank/DDBJ whole genome shotgun (WGS) entry which is preliminary data.</text>
</comment>
<keyword evidence="4" id="KW-1185">Reference proteome</keyword>
<keyword evidence="1" id="KW-0732">Signal</keyword>
<dbReference type="AlphaFoldDB" id="A0A4R8SI96"/>
<evidence type="ECO:0000313" key="3">
    <source>
        <dbReference type="EMBL" id="TEA05762.1"/>
    </source>
</evidence>
<accession>A0A4R8SI96</accession>
<organism evidence="2 5">
    <name type="scientific">Mycobacteroides salmoniphilum</name>
    <dbReference type="NCBI Taxonomy" id="404941"/>
    <lineage>
        <taxon>Bacteria</taxon>
        <taxon>Bacillati</taxon>
        <taxon>Actinomycetota</taxon>
        <taxon>Actinomycetes</taxon>
        <taxon>Mycobacteriales</taxon>
        <taxon>Mycobacteriaceae</taxon>
        <taxon>Mycobacteroides</taxon>
    </lineage>
</organism>
<feature type="signal peptide" evidence="1">
    <location>
        <begin position="1"/>
        <end position="29"/>
    </location>
</feature>
<evidence type="ECO:0000313" key="5">
    <source>
        <dbReference type="Proteomes" id="UP000295685"/>
    </source>
</evidence>
<sequence length="230" mass="24893" precursor="true">MRRVTRVLAIGMAMLALVASGPPAGYAHADPQSCVAGDPARPQAELFATNNTAIITDPADGRLRDPLNDFSLQVSAMTVQNLVLPVRSTPVDGVYWSQDNNRMTYERSRAFELACVDRDDLQRIGEQVGRQFGQESVLTFEYLPVGDAGINAVAVEVPGIDRVRFHDALAADATARVALAGGSVTEDGWLILIADIKDVQTARRLVQAAGGRWQDATIRYGKREFVEAAP</sequence>
<dbReference type="Proteomes" id="UP000294844">
    <property type="component" value="Unassembled WGS sequence"/>
</dbReference>